<dbReference type="Gene3D" id="2.60.120.920">
    <property type="match status" value="1"/>
</dbReference>
<dbReference type="InterPro" id="IPR003877">
    <property type="entry name" value="SPRY_dom"/>
</dbReference>
<dbReference type="Proteomes" id="UP000332933">
    <property type="component" value="Unassembled WGS sequence"/>
</dbReference>
<dbReference type="InterPro" id="IPR001870">
    <property type="entry name" value="B30.2/SPRY"/>
</dbReference>
<evidence type="ECO:0000259" key="1">
    <source>
        <dbReference type="PROSITE" id="PS50188"/>
    </source>
</evidence>
<dbReference type="PROSITE" id="PS50188">
    <property type="entry name" value="B302_SPRY"/>
    <property type="match status" value="1"/>
</dbReference>
<dbReference type="InterPro" id="IPR043136">
    <property type="entry name" value="B30.2/SPRY_sf"/>
</dbReference>
<evidence type="ECO:0000313" key="3">
    <source>
        <dbReference type="EMBL" id="VFT95270.1"/>
    </source>
</evidence>
<accession>A0A485LAY2</accession>
<evidence type="ECO:0000313" key="2">
    <source>
        <dbReference type="EMBL" id="KAF0690061.1"/>
    </source>
</evidence>
<name>A0A485LAY2_9STRA</name>
<dbReference type="Pfam" id="PF00622">
    <property type="entry name" value="SPRY"/>
    <property type="match status" value="1"/>
</dbReference>
<proteinExistence type="predicted"/>
<dbReference type="EMBL" id="VJMH01006395">
    <property type="protein sequence ID" value="KAF0690061.1"/>
    <property type="molecule type" value="Genomic_DNA"/>
</dbReference>
<reference evidence="3 4" key="1">
    <citation type="submission" date="2019-03" db="EMBL/GenBank/DDBJ databases">
        <authorList>
            <person name="Gaulin E."/>
            <person name="Dumas B."/>
        </authorList>
    </citation>
    <scope>NUCLEOTIDE SEQUENCE [LARGE SCALE GENOMIC DNA]</scope>
    <source>
        <strain evidence="3">CBS 568.67</strain>
    </source>
</reference>
<protein>
    <submittedName>
        <fullName evidence="3">Aste57867_18534 protein</fullName>
    </submittedName>
</protein>
<sequence length="182" mass="20183">MAAAKAAARRQRENRQNELFWQVERAGQHAVVTRKGATIRTKGAAWNVAMGNILVDRFSVKIGLPKTKQRNAIAIGFIKEPNFWEVPHASGAVFVFNYSGWYMNVRKGSLCSIQGHDDAPFAKPFKHGDVLTVIFDKLAHTISFSQNGDDLGVAFEYVDPSVHGFFPAVISYDSNVHVSFVS</sequence>
<reference evidence="2" key="2">
    <citation type="submission" date="2019-06" db="EMBL/GenBank/DDBJ databases">
        <title>Genomics analysis of Aphanomyces spp. identifies a new class of oomycete effector associated with host adaptation.</title>
        <authorList>
            <person name="Gaulin E."/>
        </authorList>
    </citation>
    <scope>NUCLEOTIDE SEQUENCE</scope>
    <source>
        <strain evidence="2">CBS 578.67</strain>
    </source>
</reference>
<gene>
    <name evidence="3" type="primary">Aste57867_18534</name>
    <name evidence="2" type="ORF">As57867_018472</name>
    <name evidence="3" type="ORF">ASTE57867_18534</name>
</gene>
<dbReference type="EMBL" id="CAADRA010006416">
    <property type="protein sequence ID" value="VFT95270.1"/>
    <property type="molecule type" value="Genomic_DNA"/>
</dbReference>
<organism evidence="3 4">
    <name type="scientific">Aphanomyces stellatus</name>
    <dbReference type="NCBI Taxonomy" id="120398"/>
    <lineage>
        <taxon>Eukaryota</taxon>
        <taxon>Sar</taxon>
        <taxon>Stramenopiles</taxon>
        <taxon>Oomycota</taxon>
        <taxon>Saprolegniomycetes</taxon>
        <taxon>Saprolegniales</taxon>
        <taxon>Verrucalvaceae</taxon>
        <taxon>Aphanomyces</taxon>
    </lineage>
</organism>
<dbReference type="OrthoDB" id="5951542at2759"/>
<keyword evidence="4" id="KW-1185">Reference proteome</keyword>
<evidence type="ECO:0000313" key="4">
    <source>
        <dbReference type="Proteomes" id="UP000332933"/>
    </source>
</evidence>
<dbReference type="AlphaFoldDB" id="A0A485LAY2"/>
<dbReference type="SUPFAM" id="SSF49899">
    <property type="entry name" value="Concanavalin A-like lectins/glucanases"/>
    <property type="match status" value="1"/>
</dbReference>
<feature type="domain" description="B30.2/SPRY" evidence="1">
    <location>
        <begin position="1"/>
        <end position="182"/>
    </location>
</feature>
<dbReference type="InterPro" id="IPR013320">
    <property type="entry name" value="ConA-like_dom_sf"/>
</dbReference>